<dbReference type="OMA" id="RENDEMN"/>
<dbReference type="AlphaFoldDB" id="B8C0B3"/>
<dbReference type="STRING" id="35128.B8C0B3"/>
<dbReference type="eggNOG" id="ENOG502S7TS">
    <property type="taxonomic scope" value="Eukaryota"/>
</dbReference>
<accession>B8C0B3</accession>
<feature type="repeat" description="PPR" evidence="1">
    <location>
        <begin position="686"/>
        <end position="720"/>
    </location>
</feature>
<reference evidence="2 3" key="1">
    <citation type="journal article" date="2004" name="Science">
        <title>The genome of the diatom Thalassiosira pseudonana: ecology, evolution, and metabolism.</title>
        <authorList>
            <person name="Armbrust E.V."/>
            <person name="Berges J.A."/>
            <person name="Bowler C."/>
            <person name="Green B.R."/>
            <person name="Martinez D."/>
            <person name="Putnam N.H."/>
            <person name="Zhou S."/>
            <person name="Allen A.E."/>
            <person name="Apt K.E."/>
            <person name="Bechner M."/>
            <person name="Brzezinski M.A."/>
            <person name="Chaal B.K."/>
            <person name="Chiovitti A."/>
            <person name="Davis A.K."/>
            <person name="Demarest M.S."/>
            <person name="Detter J.C."/>
            <person name="Glavina T."/>
            <person name="Goodstein D."/>
            <person name="Hadi M.Z."/>
            <person name="Hellsten U."/>
            <person name="Hildebrand M."/>
            <person name="Jenkins B.D."/>
            <person name="Jurka J."/>
            <person name="Kapitonov V.V."/>
            <person name="Kroger N."/>
            <person name="Lau W.W."/>
            <person name="Lane T.W."/>
            <person name="Larimer F.W."/>
            <person name="Lippmeier J.C."/>
            <person name="Lucas S."/>
            <person name="Medina M."/>
            <person name="Montsant A."/>
            <person name="Obornik M."/>
            <person name="Parker M.S."/>
            <person name="Palenik B."/>
            <person name="Pazour G.J."/>
            <person name="Richardson P.M."/>
            <person name="Rynearson T.A."/>
            <person name="Saito M.A."/>
            <person name="Schwartz D.C."/>
            <person name="Thamatrakoln K."/>
            <person name="Valentin K."/>
            <person name="Vardi A."/>
            <person name="Wilkerson F.P."/>
            <person name="Rokhsar D.S."/>
        </authorList>
    </citation>
    <scope>NUCLEOTIDE SEQUENCE [LARGE SCALE GENOMIC DNA]</scope>
    <source>
        <strain evidence="2 3">CCMP1335</strain>
    </source>
</reference>
<dbReference type="GeneID" id="7451343"/>
<evidence type="ECO:0000313" key="3">
    <source>
        <dbReference type="Proteomes" id="UP000001449"/>
    </source>
</evidence>
<dbReference type="PaxDb" id="35128-Thaps22427"/>
<dbReference type="PANTHER" id="PTHR47938:SF35">
    <property type="entry name" value="PENTATRICOPEPTIDE REPEAT-CONTAINING PROTEIN 4, MITOCHONDRIAL-RELATED"/>
    <property type="match status" value="1"/>
</dbReference>
<evidence type="ECO:0000313" key="2">
    <source>
        <dbReference type="EMBL" id="EED93034.1"/>
    </source>
</evidence>
<name>B8C0B3_THAPS</name>
<dbReference type="InterPro" id="IPR002885">
    <property type="entry name" value="PPR_rpt"/>
</dbReference>
<dbReference type="PANTHER" id="PTHR47938">
    <property type="entry name" value="RESPIRATORY COMPLEX I CHAPERONE (CIA84), PUTATIVE (AFU_ORTHOLOGUE AFUA_2G06020)-RELATED"/>
    <property type="match status" value="1"/>
</dbReference>
<dbReference type="Pfam" id="PF13812">
    <property type="entry name" value="PPR_3"/>
    <property type="match status" value="1"/>
</dbReference>
<protein>
    <recommendedName>
        <fullName evidence="4">Pentacotripeptide-repeat region of PRORP domain-containing protein</fullName>
    </recommendedName>
</protein>
<reference evidence="2 3" key="2">
    <citation type="journal article" date="2008" name="Nature">
        <title>The Phaeodactylum genome reveals the evolutionary history of diatom genomes.</title>
        <authorList>
            <person name="Bowler C."/>
            <person name="Allen A.E."/>
            <person name="Badger J.H."/>
            <person name="Grimwood J."/>
            <person name="Jabbari K."/>
            <person name="Kuo A."/>
            <person name="Maheswari U."/>
            <person name="Martens C."/>
            <person name="Maumus F."/>
            <person name="Otillar R.P."/>
            <person name="Rayko E."/>
            <person name="Salamov A."/>
            <person name="Vandepoele K."/>
            <person name="Beszteri B."/>
            <person name="Gruber A."/>
            <person name="Heijde M."/>
            <person name="Katinka M."/>
            <person name="Mock T."/>
            <person name="Valentin K."/>
            <person name="Verret F."/>
            <person name="Berges J.A."/>
            <person name="Brownlee C."/>
            <person name="Cadoret J.P."/>
            <person name="Chiovitti A."/>
            <person name="Choi C.J."/>
            <person name="Coesel S."/>
            <person name="De Martino A."/>
            <person name="Detter J.C."/>
            <person name="Durkin C."/>
            <person name="Falciatore A."/>
            <person name="Fournet J."/>
            <person name="Haruta M."/>
            <person name="Huysman M.J."/>
            <person name="Jenkins B.D."/>
            <person name="Jiroutova K."/>
            <person name="Jorgensen R.E."/>
            <person name="Joubert Y."/>
            <person name="Kaplan A."/>
            <person name="Kroger N."/>
            <person name="Kroth P.G."/>
            <person name="La Roche J."/>
            <person name="Lindquist E."/>
            <person name="Lommer M."/>
            <person name="Martin-Jezequel V."/>
            <person name="Lopez P.J."/>
            <person name="Lucas S."/>
            <person name="Mangogna M."/>
            <person name="McGinnis K."/>
            <person name="Medlin L.K."/>
            <person name="Montsant A."/>
            <person name="Oudot-Le Secq M.P."/>
            <person name="Napoli C."/>
            <person name="Obornik M."/>
            <person name="Parker M.S."/>
            <person name="Petit J.L."/>
            <person name="Porcel B.M."/>
            <person name="Poulsen N."/>
            <person name="Robison M."/>
            <person name="Rychlewski L."/>
            <person name="Rynearson T.A."/>
            <person name="Schmutz J."/>
            <person name="Shapiro H."/>
            <person name="Siaut M."/>
            <person name="Stanley M."/>
            <person name="Sussman M.R."/>
            <person name="Taylor A.R."/>
            <person name="Vardi A."/>
            <person name="von Dassow P."/>
            <person name="Vyverman W."/>
            <person name="Willis A."/>
            <person name="Wyrwicz L.S."/>
            <person name="Rokhsar D.S."/>
            <person name="Weissenbach J."/>
            <person name="Armbrust E.V."/>
            <person name="Green B.R."/>
            <person name="Van de Peer Y."/>
            <person name="Grigoriev I.V."/>
        </authorList>
    </citation>
    <scope>NUCLEOTIDE SEQUENCE [LARGE SCALE GENOMIC DNA]</scope>
    <source>
        <strain evidence="2 3">CCMP1335</strain>
    </source>
</reference>
<gene>
    <name evidence="2" type="ORF">THAPSDRAFT_22427</name>
</gene>
<dbReference type="InterPro" id="IPR011990">
    <property type="entry name" value="TPR-like_helical_dom_sf"/>
</dbReference>
<dbReference type="PROSITE" id="PS51375">
    <property type="entry name" value="PPR"/>
    <property type="match status" value="1"/>
</dbReference>
<proteinExistence type="predicted"/>
<organism evidence="2 3">
    <name type="scientific">Thalassiosira pseudonana</name>
    <name type="common">Marine diatom</name>
    <name type="synonym">Cyclotella nana</name>
    <dbReference type="NCBI Taxonomy" id="35128"/>
    <lineage>
        <taxon>Eukaryota</taxon>
        <taxon>Sar</taxon>
        <taxon>Stramenopiles</taxon>
        <taxon>Ochrophyta</taxon>
        <taxon>Bacillariophyta</taxon>
        <taxon>Coscinodiscophyceae</taxon>
        <taxon>Thalassiosirophycidae</taxon>
        <taxon>Thalassiosirales</taxon>
        <taxon>Thalassiosiraceae</taxon>
        <taxon>Thalassiosira</taxon>
    </lineage>
</organism>
<dbReference type="Proteomes" id="UP000001449">
    <property type="component" value="Chromosome 4"/>
</dbReference>
<evidence type="ECO:0000256" key="1">
    <source>
        <dbReference type="PROSITE-ProRule" id="PRU00708"/>
    </source>
</evidence>
<dbReference type="InParanoid" id="B8C0B3"/>
<dbReference type="Gene3D" id="1.25.40.10">
    <property type="entry name" value="Tetratricopeptide repeat domain"/>
    <property type="match status" value="2"/>
</dbReference>
<dbReference type="RefSeq" id="XP_002289497.1">
    <property type="nucleotide sequence ID" value="XM_002289461.1"/>
</dbReference>
<sequence>MTGLIPLSLDLLSSLMHPESKALPSPIAYTAVLNALRKNGRIDRMEETLAALASLSRRITKTLPQSSSNTTGVDVVSFNTYLAALCDAAVDELPFVSSSSDRENDEMNNFDWEFSDANNSTDGATSPSEKYLYKSVNLLKGDVARTRFMLSGDPDLYSYNSILAAAAKCSKSSINANKFTDTIVQACLRGMKDRDIKGDVFTYNARIEAALANKSSDSDNSEGGKDVSPAVTDGEKKAIDLIDQLWADPDIDPDRYTINLALVPFFHAGRRDFIWSMLKTFYQTNANANNSKLVSSAFEAFLNTLVQSGEVDFAREVFGAFFLSSRDRQHKRMQMTNEIKVITRDSSSAMMASPVEMVAMNNRPPPSTRHFNILLGGYRKSYQAAVSRSQTLTDLVSANNTVDNVDTPNNSESDRSNEAIIEAQKAYKLLDIMLDAEVPLDGFSVSSIMAFPNSTEHITSLWKRLEPELCKELNPAAYRSIMSAYGNSGDSSSACWVFFEELSHVCGNKGMSIDSFNTLLGALAQGCIGERRGIPLDVFNSNAATRRGRNNTTNPLVSLVDGKTSLDAAVSILDTMRNGTSIPHGSKLWYIPKPNSQTYCIVASALSGSGTSESNSGFALQLYRKAMDDRVPADGRFLNALLRCFGDDINGALDLWKTGMGAAAAGVKNNDIEGSKQSMMKRSANLIAAYNGLMHVCGRAVRPDIALRIAYAMKKAGVEPTEVSLNCYYAGKRLTLDVGDGGSFLVRSNEQLLSVECTKYNTKDKRRAGDKKIRILF</sequence>
<dbReference type="HOGENOM" id="CLU_360394_0_0_1"/>
<keyword evidence="3" id="KW-1185">Reference proteome</keyword>
<dbReference type="Pfam" id="PF01535">
    <property type="entry name" value="PPR"/>
    <property type="match status" value="1"/>
</dbReference>
<dbReference type="KEGG" id="tps:THAPSDRAFT_22427"/>
<evidence type="ECO:0008006" key="4">
    <source>
        <dbReference type="Google" id="ProtNLM"/>
    </source>
</evidence>
<dbReference type="EMBL" id="CM000641">
    <property type="protein sequence ID" value="EED93034.1"/>
    <property type="molecule type" value="Genomic_DNA"/>
</dbReference>